<dbReference type="AlphaFoldDB" id="A0AAU7DBV8"/>
<evidence type="ECO:0000256" key="7">
    <source>
        <dbReference type="ARBA" id="ARBA00022827"/>
    </source>
</evidence>
<evidence type="ECO:0000256" key="1">
    <source>
        <dbReference type="ARBA" id="ARBA00001974"/>
    </source>
</evidence>
<comment type="pathway">
    <text evidence="2">Cofactor biosynthesis; NAD(+) biosynthesis; iminoaspartate from L-aspartate (oxidase route): step 1/1.</text>
</comment>
<evidence type="ECO:0000259" key="10">
    <source>
        <dbReference type="Pfam" id="PF00890"/>
    </source>
</evidence>
<evidence type="ECO:0000313" key="12">
    <source>
        <dbReference type="EMBL" id="XBH15289.1"/>
    </source>
</evidence>
<name>A0AAU7DBV8_9BACT</name>
<evidence type="ECO:0000256" key="4">
    <source>
        <dbReference type="ARBA" id="ARBA00012173"/>
    </source>
</evidence>
<evidence type="ECO:0000256" key="6">
    <source>
        <dbReference type="ARBA" id="ARBA00022642"/>
    </source>
</evidence>
<comment type="catalytic activity">
    <reaction evidence="9">
        <text>L-aspartate + O2 = iminosuccinate + H2O2</text>
        <dbReference type="Rhea" id="RHEA:25876"/>
        <dbReference type="ChEBI" id="CHEBI:15379"/>
        <dbReference type="ChEBI" id="CHEBI:16240"/>
        <dbReference type="ChEBI" id="CHEBI:29991"/>
        <dbReference type="ChEBI" id="CHEBI:77875"/>
        <dbReference type="EC" id="1.4.3.16"/>
    </reaction>
    <physiologicalReaction direction="left-to-right" evidence="9">
        <dbReference type="Rhea" id="RHEA:25877"/>
    </physiologicalReaction>
</comment>
<evidence type="ECO:0000256" key="2">
    <source>
        <dbReference type="ARBA" id="ARBA00004950"/>
    </source>
</evidence>
<protein>
    <recommendedName>
        <fullName evidence="4">L-aspartate oxidase</fullName>
        <ecNumber evidence="4">1.4.3.16</ecNumber>
    </recommendedName>
</protein>
<dbReference type="PANTHER" id="PTHR42716:SF2">
    <property type="entry name" value="L-ASPARTATE OXIDASE, CHLOROPLASTIC"/>
    <property type="match status" value="1"/>
</dbReference>
<reference evidence="12" key="1">
    <citation type="submission" date="2023-03" db="EMBL/GenBank/DDBJ databases">
        <title>Edaphobacter sp.</title>
        <authorList>
            <person name="Huber K.J."/>
            <person name="Papendorf J."/>
            <person name="Pilke C."/>
            <person name="Bunk B."/>
            <person name="Sproeer C."/>
            <person name="Pester M."/>
        </authorList>
    </citation>
    <scope>NUCLEOTIDE SEQUENCE</scope>
    <source>
        <strain evidence="11">DSM 109919</strain>
        <strain evidence="12">DSM 109920</strain>
    </source>
</reference>
<evidence type="ECO:0000256" key="9">
    <source>
        <dbReference type="ARBA" id="ARBA00048305"/>
    </source>
</evidence>
<comment type="cofactor">
    <cofactor evidence="1">
        <name>FAD</name>
        <dbReference type="ChEBI" id="CHEBI:57692"/>
    </cofactor>
</comment>
<keyword evidence="7" id="KW-0274">FAD</keyword>
<dbReference type="EC" id="1.4.3.16" evidence="4"/>
<dbReference type="RefSeq" id="WP_348269237.1">
    <property type="nucleotide sequence ID" value="NZ_CP121194.1"/>
</dbReference>
<proteinExistence type="inferred from homology"/>
<dbReference type="InterPro" id="IPR036188">
    <property type="entry name" value="FAD/NAD-bd_sf"/>
</dbReference>
<dbReference type="KEGG" id="epl:P4G45_08125"/>
<dbReference type="EMBL" id="CP121194">
    <property type="protein sequence ID" value="XBH11754.1"/>
    <property type="molecule type" value="Genomic_DNA"/>
</dbReference>
<dbReference type="InterPro" id="IPR005288">
    <property type="entry name" value="NadB"/>
</dbReference>
<organism evidence="12">
    <name type="scientific">Edaphobacter paludis</name>
    <dbReference type="NCBI Taxonomy" id="3035702"/>
    <lineage>
        <taxon>Bacteria</taxon>
        <taxon>Pseudomonadati</taxon>
        <taxon>Acidobacteriota</taxon>
        <taxon>Terriglobia</taxon>
        <taxon>Terriglobales</taxon>
        <taxon>Acidobacteriaceae</taxon>
        <taxon>Edaphobacter</taxon>
    </lineage>
</organism>
<dbReference type="Gene3D" id="3.50.50.60">
    <property type="entry name" value="FAD/NAD(P)-binding domain"/>
    <property type="match status" value="1"/>
</dbReference>
<dbReference type="Pfam" id="PF00890">
    <property type="entry name" value="FAD_binding_2"/>
    <property type="match status" value="1"/>
</dbReference>
<gene>
    <name evidence="11" type="ORF">P4G45_08125</name>
    <name evidence="12" type="ORF">P8936_08595</name>
</gene>
<evidence type="ECO:0000313" key="11">
    <source>
        <dbReference type="EMBL" id="XBH11754.1"/>
    </source>
</evidence>
<keyword evidence="8" id="KW-0560">Oxidoreductase</keyword>
<feature type="domain" description="FAD-dependent oxidoreductase 2 FAD-binding" evidence="10">
    <location>
        <begin position="3"/>
        <end position="145"/>
    </location>
</feature>
<dbReference type="SUPFAM" id="SSF56425">
    <property type="entry name" value="Succinate dehydrogenase/fumarate reductase flavoprotein, catalytic domain"/>
    <property type="match status" value="1"/>
</dbReference>
<sequence>MGSTFLCSEAVRGEGAVLVNAAGQRFMQSVHPDAELAPRDVVARGIAVEMAAQGGRAVCLDASVVEAKHGAGFLAHRFPTIDRAVKERGLDWAHEPIPVTPAAHYWMGGVRTDPLGRTSIPGLFAVGGVACTGVHGANLLASNSLLESAVFAWQAAQFWNSNNYDPISKNEEPNHAIRFYEREAVLTTHVDRLALPFPHRVAHRRDFPIASTAWHVRSSTRGGLC</sequence>
<dbReference type="GO" id="GO:0034628">
    <property type="term" value="P:'de novo' NAD+ biosynthetic process from L-aspartate"/>
    <property type="evidence" value="ECO:0007669"/>
    <property type="project" value="TreeGrafter"/>
</dbReference>
<accession>A0AAU7DBV8</accession>
<evidence type="ECO:0000256" key="3">
    <source>
        <dbReference type="ARBA" id="ARBA00008562"/>
    </source>
</evidence>
<dbReference type="GO" id="GO:0008734">
    <property type="term" value="F:L-aspartate oxidase activity"/>
    <property type="evidence" value="ECO:0007669"/>
    <property type="project" value="UniProtKB-EC"/>
</dbReference>
<comment type="similarity">
    <text evidence="3">Belongs to the FAD-dependent oxidoreductase 2 family. NadB subfamily.</text>
</comment>
<dbReference type="InterPro" id="IPR003953">
    <property type="entry name" value="FAD-dep_OxRdtase_2_FAD-bd"/>
</dbReference>
<keyword evidence="6" id="KW-0662">Pyridine nucleotide biosynthesis</keyword>
<keyword evidence="5" id="KW-0285">Flavoprotein</keyword>
<dbReference type="InterPro" id="IPR027477">
    <property type="entry name" value="Succ_DH/fumarate_Rdtase_cat_sf"/>
</dbReference>
<evidence type="ECO:0000256" key="8">
    <source>
        <dbReference type="ARBA" id="ARBA00023002"/>
    </source>
</evidence>
<accession>A0AAU7D380</accession>
<dbReference type="FunFam" id="3.90.700.10:FF:000002">
    <property type="entry name" value="L-aspartate oxidase"/>
    <property type="match status" value="1"/>
</dbReference>
<evidence type="ECO:0000256" key="5">
    <source>
        <dbReference type="ARBA" id="ARBA00022630"/>
    </source>
</evidence>
<dbReference type="PANTHER" id="PTHR42716">
    <property type="entry name" value="L-ASPARTATE OXIDASE"/>
    <property type="match status" value="1"/>
</dbReference>
<dbReference type="SUPFAM" id="SSF51905">
    <property type="entry name" value="FAD/NAD(P)-binding domain"/>
    <property type="match status" value="1"/>
</dbReference>
<dbReference type="EMBL" id="CP121195">
    <property type="protein sequence ID" value="XBH15289.1"/>
    <property type="molecule type" value="Genomic_DNA"/>
</dbReference>
<dbReference type="Gene3D" id="3.90.700.10">
    <property type="entry name" value="Succinate dehydrogenase/fumarate reductase flavoprotein, catalytic domain"/>
    <property type="match status" value="1"/>
</dbReference>